<dbReference type="Proteomes" id="UP000219167">
    <property type="component" value="Unassembled WGS sequence"/>
</dbReference>
<dbReference type="Pfam" id="PF00440">
    <property type="entry name" value="TetR_N"/>
    <property type="match status" value="1"/>
</dbReference>
<dbReference type="InterPro" id="IPR001647">
    <property type="entry name" value="HTH_TetR"/>
</dbReference>
<evidence type="ECO:0000256" key="1">
    <source>
        <dbReference type="ARBA" id="ARBA00023015"/>
    </source>
</evidence>
<keyword evidence="1" id="KW-0805">Transcription regulation</keyword>
<dbReference type="SUPFAM" id="SSF46689">
    <property type="entry name" value="Homeodomain-like"/>
    <property type="match status" value="1"/>
</dbReference>
<evidence type="ECO:0000313" key="6">
    <source>
        <dbReference type="EMBL" id="SOC46566.1"/>
    </source>
</evidence>
<protein>
    <submittedName>
        <fullName evidence="6">TetR family transcriptional regulator</fullName>
    </submittedName>
</protein>
<dbReference type="GO" id="GO:0003700">
    <property type="term" value="F:DNA-binding transcription factor activity"/>
    <property type="evidence" value="ECO:0007669"/>
    <property type="project" value="TreeGrafter"/>
</dbReference>
<evidence type="ECO:0000259" key="5">
    <source>
        <dbReference type="PROSITE" id="PS50977"/>
    </source>
</evidence>
<dbReference type="Gene3D" id="1.10.357.10">
    <property type="entry name" value="Tetracycline Repressor, domain 2"/>
    <property type="match status" value="1"/>
</dbReference>
<dbReference type="AlphaFoldDB" id="A0A285V0N3"/>
<keyword evidence="7" id="KW-1185">Reference proteome</keyword>
<dbReference type="SUPFAM" id="SSF48498">
    <property type="entry name" value="Tetracyclin repressor-like, C-terminal domain"/>
    <property type="match status" value="1"/>
</dbReference>
<evidence type="ECO:0000256" key="2">
    <source>
        <dbReference type="ARBA" id="ARBA00023125"/>
    </source>
</evidence>
<dbReference type="InterPro" id="IPR009057">
    <property type="entry name" value="Homeodomain-like_sf"/>
</dbReference>
<sequence length="217" mass="24169">METRGSPLDETMAIVEGSTPDIILKEAGRLFSLRGYHGTSTREIANAVGIRQPSLFHHFASKAVIAQHLLEYDRLRSPILQGHLGSISATPSVRMYQTIRAEILVELTSRYELRGLYLTDALDEEEFVFWKTEYDRAIANARLLIVEGMASGEFIAANPEIVARLFDAALMGVVRWNRGQTSDVDPDEMASLLMRSILARTDDLPAIRTAASKLSFD</sequence>
<dbReference type="PANTHER" id="PTHR30055">
    <property type="entry name" value="HTH-TYPE TRANSCRIPTIONAL REGULATOR RUTR"/>
    <property type="match status" value="1"/>
</dbReference>
<dbReference type="GO" id="GO:0000976">
    <property type="term" value="F:transcription cis-regulatory region binding"/>
    <property type="evidence" value="ECO:0007669"/>
    <property type="project" value="TreeGrafter"/>
</dbReference>
<dbReference type="EMBL" id="OBQD01000023">
    <property type="protein sequence ID" value="SOC46566.1"/>
    <property type="molecule type" value="Genomic_DNA"/>
</dbReference>
<reference evidence="6 7" key="1">
    <citation type="submission" date="2017-08" db="EMBL/GenBank/DDBJ databases">
        <authorList>
            <person name="de Groot N.N."/>
        </authorList>
    </citation>
    <scope>NUCLEOTIDE SEQUENCE [LARGE SCALE GENOMIC DNA]</scope>
    <source>
        <strain evidence="6 7">JC85</strain>
    </source>
</reference>
<evidence type="ECO:0000256" key="4">
    <source>
        <dbReference type="PROSITE-ProRule" id="PRU00335"/>
    </source>
</evidence>
<feature type="domain" description="HTH tetR-type" evidence="5">
    <location>
        <begin position="17"/>
        <end position="77"/>
    </location>
</feature>
<dbReference type="InterPro" id="IPR036271">
    <property type="entry name" value="Tet_transcr_reg_TetR-rel_C_sf"/>
</dbReference>
<dbReference type="InterPro" id="IPR050109">
    <property type="entry name" value="HTH-type_TetR-like_transc_reg"/>
</dbReference>
<proteinExistence type="predicted"/>
<feature type="DNA-binding region" description="H-T-H motif" evidence="4">
    <location>
        <begin position="40"/>
        <end position="59"/>
    </location>
</feature>
<keyword evidence="3" id="KW-0804">Transcription</keyword>
<gene>
    <name evidence="6" type="ORF">SAMN05892877_12332</name>
</gene>
<evidence type="ECO:0000313" key="7">
    <source>
        <dbReference type="Proteomes" id="UP000219167"/>
    </source>
</evidence>
<dbReference type="OrthoDB" id="9809772at2"/>
<name>A0A285V0N3_9HYPH</name>
<accession>A0A285V0N3</accession>
<organism evidence="6 7">
    <name type="scientific">Rhizobium subbaraonis</name>
    <dbReference type="NCBI Taxonomy" id="908946"/>
    <lineage>
        <taxon>Bacteria</taxon>
        <taxon>Pseudomonadati</taxon>
        <taxon>Pseudomonadota</taxon>
        <taxon>Alphaproteobacteria</taxon>
        <taxon>Hyphomicrobiales</taxon>
        <taxon>Rhizobiaceae</taxon>
        <taxon>Rhizobium/Agrobacterium group</taxon>
        <taxon>Rhizobium</taxon>
    </lineage>
</organism>
<evidence type="ECO:0000256" key="3">
    <source>
        <dbReference type="ARBA" id="ARBA00023163"/>
    </source>
</evidence>
<keyword evidence="2 4" id="KW-0238">DNA-binding</keyword>
<dbReference type="PRINTS" id="PR00455">
    <property type="entry name" value="HTHTETR"/>
</dbReference>
<dbReference type="PROSITE" id="PS50977">
    <property type="entry name" value="HTH_TETR_2"/>
    <property type="match status" value="1"/>
</dbReference>
<dbReference type="PANTHER" id="PTHR30055:SF234">
    <property type="entry name" value="HTH-TYPE TRANSCRIPTIONAL REGULATOR BETI"/>
    <property type="match status" value="1"/>
</dbReference>